<evidence type="ECO:0000256" key="1">
    <source>
        <dbReference type="SAM" id="MobiDB-lite"/>
    </source>
</evidence>
<keyword evidence="3" id="KW-1185">Reference proteome</keyword>
<organism evidence="2 3">
    <name type="scientific">Aromia moschata</name>
    <dbReference type="NCBI Taxonomy" id="1265417"/>
    <lineage>
        <taxon>Eukaryota</taxon>
        <taxon>Metazoa</taxon>
        <taxon>Ecdysozoa</taxon>
        <taxon>Arthropoda</taxon>
        <taxon>Hexapoda</taxon>
        <taxon>Insecta</taxon>
        <taxon>Pterygota</taxon>
        <taxon>Neoptera</taxon>
        <taxon>Endopterygota</taxon>
        <taxon>Coleoptera</taxon>
        <taxon>Polyphaga</taxon>
        <taxon>Cucujiformia</taxon>
        <taxon>Chrysomeloidea</taxon>
        <taxon>Cerambycidae</taxon>
        <taxon>Cerambycinae</taxon>
        <taxon>Callichromatini</taxon>
        <taxon>Aromia</taxon>
    </lineage>
</organism>
<feature type="region of interest" description="Disordered" evidence="1">
    <location>
        <begin position="1"/>
        <end position="22"/>
    </location>
</feature>
<name>A0AAV8XA24_9CUCU</name>
<feature type="compositionally biased region" description="Basic and acidic residues" evidence="1">
    <location>
        <begin position="1"/>
        <end position="15"/>
    </location>
</feature>
<proteinExistence type="predicted"/>
<dbReference type="AlphaFoldDB" id="A0AAV8XA24"/>
<comment type="caution">
    <text evidence="2">The sequence shown here is derived from an EMBL/GenBank/DDBJ whole genome shotgun (WGS) entry which is preliminary data.</text>
</comment>
<dbReference type="EMBL" id="JAPWTK010000856">
    <property type="protein sequence ID" value="KAJ8935633.1"/>
    <property type="molecule type" value="Genomic_DNA"/>
</dbReference>
<dbReference type="Proteomes" id="UP001162162">
    <property type="component" value="Unassembled WGS sequence"/>
</dbReference>
<gene>
    <name evidence="2" type="ORF">NQ318_003805</name>
</gene>
<evidence type="ECO:0000313" key="3">
    <source>
        <dbReference type="Proteomes" id="UP001162162"/>
    </source>
</evidence>
<feature type="compositionally biased region" description="Polar residues" evidence="1">
    <location>
        <begin position="131"/>
        <end position="145"/>
    </location>
</feature>
<reference evidence="2" key="1">
    <citation type="journal article" date="2023" name="Insect Mol. Biol.">
        <title>Genome sequencing provides insights into the evolution of gene families encoding plant cell wall-degrading enzymes in longhorned beetles.</title>
        <authorList>
            <person name="Shin N.R."/>
            <person name="Okamura Y."/>
            <person name="Kirsch R."/>
            <person name="Pauchet Y."/>
        </authorList>
    </citation>
    <scope>NUCLEOTIDE SEQUENCE</scope>
    <source>
        <strain evidence="2">AMC_N1</strain>
    </source>
</reference>
<feature type="compositionally biased region" description="Low complexity" evidence="1">
    <location>
        <begin position="174"/>
        <end position="184"/>
    </location>
</feature>
<sequence>MFKDGREEVVDEARSGRPSTSRNEDIVKLGCIQLKLSVIQGESNLTATNERVNCGNIQIPNKYADIVFVYGYCDGNARAAVNEYASRRARQSGIYRFNKRTDNPQRSSSLPPAVDIQIPLNNPTGKNQICQIRGTSRPKNSTSVANPPIGGSRTLTQFLSVTSGEHTLRSHMGSSEAAAAVESDSLPDPAGLYNGPDPTAPHKHNQHSPEDREKNTLPFRRSPTYYIACWVSLNVQFHLNEVSSPSPLIV</sequence>
<accession>A0AAV8XA24</accession>
<feature type="region of interest" description="Disordered" evidence="1">
    <location>
        <begin position="131"/>
        <end position="153"/>
    </location>
</feature>
<evidence type="ECO:0000313" key="2">
    <source>
        <dbReference type="EMBL" id="KAJ8935633.1"/>
    </source>
</evidence>
<protein>
    <submittedName>
        <fullName evidence="2">Uncharacterized protein</fullName>
    </submittedName>
</protein>
<feature type="region of interest" description="Disordered" evidence="1">
    <location>
        <begin position="167"/>
        <end position="217"/>
    </location>
</feature>